<dbReference type="SUPFAM" id="SSF53335">
    <property type="entry name" value="S-adenosyl-L-methionine-dependent methyltransferases"/>
    <property type="match status" value="1"/>
</dbReference>
<feature type="active site" description="Nucleophile" evidence="7 8">
    <location>
        <position position="355"/>
    </location>
</feature>
<dbReference type="InterPro" id="IPR030391">
    <property type="entry name" value="MeTrfase_TrmA_CS"/>
</dbReference>
<gene>
    <name evidence="7 10" type="primary">trmA</name>
    <name evidence="10" type="ORF">ZRA01_31310</name>
</gene>
<feature type="binding site" evidence="7 8">
    <location>
        <position position="330"/>
    </location>
    <ligand>
        <name>S-adenosyl-L-methionine</name>
        <dbReference type="ChEBI" id="CHEBI:59789"/>
    </ligand>
</feature>
<dbReference type="PROSITE" id="PS51687">
    <property type="entry name" value="SAM_MT_RNA_M5U"/>
    <property type="match status" value="1"/>
</dbReference>
<accession>A0A4Y4CVY9</accession>
<dbReference type="NCBIfam" id="TIGR02143">
    <property type="entry name" value="trmA_only"/>
    <property type="match status" value="1"/>
</dbReference>
<evidence type="ECO:0000256" key="4">
    <source>
        <dbReference type="ARBA" id="ARBA00022694"/>
    </source>
</evidence>
<dbReference type="PANTHER" id="PTHR47790">
    <property type="entry name" value="TRNA/TMRNA (URACIL-C(5))-METHYLTRANSFERASE"/>
    <property type="match status" value="1"/>
</dbReference>
<organism evidence="10 11">
    <name type="scientific">Zoogloea ramigera</name>
    <dbReference type="NCBI Taxonomy" id="350"/>
    <lineage>
        <taxon>Bacteria</taxon>
        <taxon>Pseudomonadati</taxon>
        <taxon>Pseudomonadota</taxon>
        <taxon>Betaproteobacteria</taxon>
        <taxon>Rhodocyclales</taxon>
        <taxon>Zoogloeaceae</taxon>
        <taxon>Zoogloea</taxon>
    </lineage>
</organism>
<name>A0A4Y4CVY9_ZOORA</name>
<feature type="active site" description="Proton acceptor" evidence="7">
    <location>
        <position position="389"/>
    </location>
</feature>
<feature type="binding site" evidence="7 8">
    <location>
        <position position="270"/>
    </location>
    <ligand>
        <name>S-adenosyl-L-methionine</name>
        <dbReference type="ChEBI" id="CHEBI:59789"/>
    </ligand>
</feature>
<dbReference type="InterPro" id="IPR030390">
    <property type="entry name" value="MeTrfase_TrmA_AS"/>
</dbReference>
<feature type="active site" evidence="9">
    <location>
        <position position="355"/>
    </location>
</feature>
<dbReference type="PROSITE" id="PS01231">
    <property type="entry name" value="TRMA_2"/>
    <property type="match status" value="1"/>
</dbReference>
<evidence type="ECO:0000256" key="2">
    <source>
        <dbReference type="ARBA" id="ARBA00022679"/>
    </source>
</evidence>
<dbReference type="EMBL" id="BJNV01000063">
    <property type="protein sequence ID" value="GEC97058.1"/>
    <property type="molecule type" value="Genomic_DNA"/>
</dbReference>
<dbReference type="InterPro" id="IPR010280">
    <property type="entry name" value="U5_MeTrfase_fam"/>
</dbReference>
<dbReference type="InterPro" id="IPR029063">
    <property type="entry name" value="SAM-dependent_MTases_sf"/>
</dbReference>
<evidence type="ECO:0000256" key="7">
    <source>
        <dbReference type="HAMAP-Rule" id="MF_01011"/>
    </source>
</evidence>
<dbReference type="GO" id="GO:0000049">
    <property type="term" value="F:tRNA binding"/>
    <property type="evidence" value="ECO:0007669"/>
    <property type="project" value="TreeGrafter"/>
</dbReference>
<dbReference type="FunFam" id="2.40.50.1070:FF:000001">
    <property type="entry name" value="tRNA/tmRNA (uracil-C(5))-methyltransferase"/>
    <property type="match status" value="1"/>
</dbReference>
<comment type="catalytic activity">
    <reaction evidence="6 7">
        <text>uridine(54) in tRNA + S-adenosyl-L-methionine = 5-methyluridine(54) in tRNA + S-adenosyl-L-homocysteine + H(+)</text>
        <dbReference type="Rhea" id="RHEA:42712"/>
        <dbReference type="Rhea" id="RHEA-COMP:10167"/>
        <dbReference type="Rhea" id="RHEA-COMP:10193"/>
        <dbReference type="ChEBI" id="CHEBI:15378"/>
        <dbReference type="ChEBI" id="CHEBI:57856"/>
        <dbReference type="ChEBI" id="CHEBI:59789"/>
        <dbReference type="ChEBI" id="CHEBI:65315"/>
        <dbReference type="ChEBI" id="CHEBI:74447"/>
        <dbReference type="EC" id="2.1.1.35"/>
    </reaction>
</comment>
<feature type="binding site" evidence="7 8">
    <location>
        <position position="221"/>
    </location>
    <ligand>
        <name>S-adenosyl-L-methionine</name>
        <dbReference type="ChEBI" id="CHEBI:59789"/>
    </ligand>
</feature>
<feature type="binding site" evidence="7">
    <location>
        <position position="254"/>
    </location>
    <ligand>
        <name>S-adenosyl-L-methionine</name>
        <dbReference type="ChEBI" id="CHEBI:59789"/>
    </ligand>
</feature>
<comment type="similarity">
    <text evidence="7">Belongs to the class I-like SAM-binding methyltransferase superfamily. RNA M5U methyltransferase family. TrmA subfamily.</text>
</comment>
<keyword evidence="11" id="KW-1185">Reference proteome</keyword>
<evidence type="ECO:0000256" key="1">
    <source>
        <dbReference type="ARBA" id="ARBA00022603"/>
    </source>
</evidence>
<evidence type="ECO:0000256" key="6">
    <source>
        <dbReference type="ARBA" id="ARBA00052788"/>
    </source>
</evidence>
<keyword evidence="4 7" id="KW-0819">tRNA processing</keyword>
<comment type="caution">
    <text evidence="10">The sequence shown here is derived from an EMBL/GenBank/DDBJ whole genome shotgun (WGS) entry which is preliminary data.</text>
</comment>
<evidence type="ECO:0000256" key="9">
    <source>
        <dbReference type="PROSITE-ProRule" id="PRU10015"/>
    </source>
</evidence>
<reference evidence="10 11" key="1">
    <citation type="submission" date="2019-06" db="EMBL/GenBank/DDBJ databases">
        <title>Whole genome shotgun sequence of Zoogloea ramigera NBRC 15342.</title>
        <authorList>
            <person name="Hosoyama A."/>
            <person name="Uohara A."/>
            <person name="Ohji S."/>
            <person name="Ichikawa N."/>
        </authorList>
    </citation>
    <scope>NUCLEOTIDE SEQUENCE [LARGE SCALE GENOMIC DNA]</scope>
    <source>
        <strain evidence="10 11">NBRC 15342</strain>
    </source>
</reference>
<dbReference type="PANTHER" id="PTHR47790:SF2">
    <property type="entry name" value="TRNA_TMRNA (URACIL-C(5))-METHYLTRANSFERASE"/>
    <property type="match status" value="1"/>
</dbReference>
<evidence type="ECO:0000256" key="8">
    <source>
        <dbReference type="PROSITE-ProRule" id="PRU01024"/>
    </source>
</evidence>
<protein>
    <recommendedName>
        <fullName evidence="7">tRNA/tmRNA (uracil-C(5))-methyltransferase</fullName>
        <ecNumber evidence="7">2.1.1.35</ecNumber>
    </recommendedName>
    <alternativeName>
        <fullName evidence="7">tRNA (uracil(54)-C(5))-methyltransferase</fullName>
    </alternativeName>
    <alternativeName>
        <fullName evidence="7">tRNA(m5U54)-methyltransferase</fullName>
        <shortName evidence="7">RUMT</shortName>
    </alternativeName>
    <alternativeName>
        <fullName evidence="7">tmRNA (uracil(341)-C(5))-methyltransferase</fullName>
    </alternativeName>
</protein>
<proteinExistence type="inferred from homology"/>
<dbReference type="HAMAP" id="MF_01011">
    <property type="entry name" value="RNA_methyltr_TrmA"/>
    <property type="match status" value="1"/>
</dbReference>
<dbReference type="EC" id="2.1.1.35" evidence="7"/>
<dbReference type="Pfam" id="PF05958">
    <property type="entry name" value="tRNA_U5-meth_tr"/>
    <property type="match status" value="1"/>
</dbReference>
<dbReference type="GO" id="GO:0019843">
    <property type="term" value="F:rRNA binding"/>
    <property type="evidence" value="ECO:0007669"/>
    <property type="project" value="TreeGrafter"/>
</dbReference>
<dbReference type="PROSITE" id="PS01230">
    <property type="entry name" value="TRMA_1"/>
    <property type="match status" value="1"/>
</dbReference>
<dbReference type="CDD" id="cd02440">
    <property type="entry name" value="AdoMet_MTases"/>
    <property type="match status" value="1"/>
</dbReference>
<evidence type="ECO:0000313" key="10">
    <source>
        <dbReference type="EMBL" id="GEC97058.1"/>
    </source>
</evidence>
<dbReference type="GO" id="GO:0005829">
    <property type="term" value="C:cytosol"/>
    <property type="evidence" value="ECO:0007669"/>
    <property type="project" value="TreeGrafter"/>
</dbReference>
<keyword evidence="2 7" id="KW-0808">Transferase</keyword>
<dbReference type="AlphaFoldDB" id="A0A4Y4CVY9"/>
<keyword evidence="3 7" id="KW-0949">S-adenosyl-L-methionine</keyword>
<evidence type="ECO:0000313" key="11">
    <source>
        <dbReference type="Proteomes" id="UP000318422"/>
    </source>
</evidence>
<comment type="function">
    <text evidence="7">Dual-specificity methyltransferase that catalyzes the formation of 5-methyluridine at position 54 (m5U54) in all tRNAs, and that of position 341 (m5U341) in tmRNA (transfer-mRNA).</text>
</comment>
<dbReference type="GO" id="GO:0030697">
    <property type="term" value="F:tRNA (uracil(54)-C5)-methyltransferase activity, S-adenosyl methionine-dependent"/>
    <property type="evidence" value="ECO:0007669"/>
    <property type="project" value="UniProtKB-UniRule"/>
</dbReference>
<evidence type="ECO:0000256" key="3">
    <source>
        <dbReference type="ARBA" id="ARBA00022691"/>
    </source>
</evidence>
<dbReference type="GO" id="GO:0030488">
    <property type="term" value="P:tRNA methylation"/>
    <property type="evidence" value="ECO:0007669"/>
    <property type="project" value="UniProtKB-UniRule"/>
</dbReference>
<feature type="binding site" evidence="7 8">
    <location>
        <position position="249"/>
    </location>
    <ligand>
        <name>S-adenosyl-L-methionine</name>
        <dbReference type="ChEBI" id="CHEBI:59789"/>
    </ligand>
</feature>
<dbReference type="Proteomes" id="UP000318422">
    <property type="component" value="Unassembled WGS sequence"/>
</dbReference>
<comment type="catalytic activity">
    <reaction evidence="5 7">
        <text>uridine(341) in tmRNA + S-adenosyl-L-methionine = 5-methyluridine(341) in tmRNA + S-adenosyl-L-homocysteine + H(+)</text>
        <dbReference type="Rhea" id="RHEA:43612"/>
        <dbReference type="Rhea" id="RHEA-COMP:10630"/>
        <dbReference type="Rhea" id="RHEA-COMP:10631"/>
        <dbReference type="ChEBI" id="CHEBI:15378"/>
        <dbReference type="ChEBI" id="CHEBI:57856"/>
        <dbReference type="ChEBI" id="CHEBI:59789"/>
        <dbReference type="ChEBI" id="CHEBI:65315"/>
        <dbReference type="ChEBI" id="CHEBI:74447"/>
    </reaction>
</comment>
<dbReference type="Gene3D" id="2.40.50.1070">
    <property type="match status" value="1"/>
</dbReference>
<dbReference type="FunFam" id="3.40.50.150:FF:000012">
    <property type="entry name" value="tRNA/tmRNA (uracil-C(5))-methyltransferase"/>
    <property type="match status" value="1"/>
</dbReference>
<keyword evidence="1 7" id="KW-0489">Methyltransferase</keyword>
<evidence type="ECO:0000256" key="5">
    <source>
        <dbReference type="ARBA" id="ARBA00051255"/>
    </source>
</evidence>
<dbReference type="InterPro" id="IPR011869">
    <property type="entry name" value="TrmA_MeTrfase"/>
</dbReference>
<sequence>MPQRSMGFPAARRQAYIPALIPPLIGSAVGRAVCAMPLPSFDPADYPQQLASKVARYKAEFAAFDLPEPEVFASEPQAYRLRAEFRMWHTGDRVDYAMFDPADPKTAIVLDTFAPAAPPIAAAMPRLRDALIASEPLKRKLFQVDFLATLSGELMITLVYHRPLDEAWEAAAAGLAAELGVQLIGRSRKQKIVLGRDWLLEAFELDGRQLHYQQLDGSFTQPNGGVNRKMLGWARARAAGIGGDLLELYCGNGNFTVALAPLFGRVLATEMSKPSVRAAEYNLEANGVANVTMVRMASDEISDALAGGREYRRMKDVDLAAYNFTTLFVDPPRAGLDAPTVELARGFDNILYISCNPNTLRDNVAALQATHRIAAAAAFDQFPYTHHLECGLLLVRRAG</sequence>
<dbReference type="Gene3D" id="3.40.50.150">
    <property type="entry name" value="Vaccinia Virus protein VP39"/>
    <property type="match status" value="1"/>
</dbReference>